<evidence type="ECO:0000256" key="1">
    <source>
        <dbReference type="ARBA" id="ARBA00006432"/>
    </source>
</evidence>
<proteinExistence type="inferred from homology"/>
<dbReference type="GO" id="GO:0006631">
    <property type="term" value="P:fatty acid metabolic process"/>
    <property type="evidence" value="ECO:0007669"/>
    <property type="project" value="TreeGrafter"/>
</dbReference>
<evidence type="ECO:0000313" key="4">
    <source>
        <dbReference type="EMBL" id="PKH45115.1"/>
    </source>
</evidence>
<dbReference type="PANTHER" id="PTHR43201:SF5">
    <property type="entry name" value="MEDIUM-CHAIN ACYL-COA LIGASE ACSF2, MITOCHONDRIAL"/>
    <property type="match status" value="1"/>
</dbReference>
<dbReference type="AlphaFoldDB" id="A0A2J1DSL5"/>
<evidence type="ECO:0000313" key="5">
    <source>
        <dbReference type="Proteomes" id="UP000233649"/>
    </source>
</evidence>
<dbReference type="PANTHER" id="PTHR43201">
    <property type="entry name" value="ACYL-COA SYNTHETASE"/>
    <property type="match status" value="1"/>
</dbReference>
<reference evidence="4 5" key="1">
    <citation type="journal article" date="2017" name="FEMS Microbiol. Ecol.">
        <title>Reconstructed genomes of novel Dehalococcoides mccartyi strains from 1,2,3,4-tetrachlorodibenzo-p-dioxin-dechlorinating enrichment cultures reveal divergent reductive dehalogenase gene profiles.</title>
        <authorList>
            <person name="Dam H.T."/>
            <person name="Vollmers J."/>
            <person name="Kaster A.K."/>
            <person name="Haggblom M.M."/>
        </authorList>
    </citation>
    <scope>NUCLEOTIDE SEQUENCE [LARGE SCALE GENOMIC DNA]</scope>
    <source>
        <strain evidence="4 5">H1-3-2.001</strain>
    </source>
</reference>
<dbReference type="Gene3D" id="3.30.300.30">
    <property type="match status" value="1"/>
</dbReference>
<evidence type="ECO:0000256" key="2">
    <source>
        <dbReference type="ARBA" id="ARBA00022598"/>
    </source>
</evidence>
<feature type="non-terminal residue" evidence="4">
    <location>
        <position position="1"/>
    </location>
</feature>
<sequence length="100" mass="11118">PMLITKGQNIYFSDLEDLLLSCPGVREVLAVGIPDPDGMRGEVVRVAVVLRDGVTQTSAGIKKYCLDNLAQYKTPREIYILKDLPRDLLGLPCRDSLKQM</sequence>
<keyword evidence="2 4" id="KW-0436">Ligase</keyword>
<feature type="domain" description="AMP-binding enzyme C-terminal" evidence="3">
    <location>
        <begin position="15"/>
        <end position="86"/>
    </location>
</feature>
<dbReference type="Proteomes" id="UP000233649">
    <property type="component" value="Unassembled WGS sequence"/>
</dbReference>
<dbReference type="GO" id="GO:0031956">
    <property type="term" value="F:medium-chain fatty acid-CoA ligase activity"/>
    <property type="evidence" value="ECO:0007669"/>
    <property type="project" value="TreeGrafter"/>
</dbReference>
<protein>
    <submittedName>
        <fullName evidence="4">Long-chain-fatty-acid--CoA ligase</fullName>
    </submittedName>
</protein>
<dbReference type="EMBL" id="PHFD01000375">
    <property type="protein sequence ID" value="PKH45115.1"/>
    <property type="molecule type" value="Genomic_DNA"/>
</dbReference>
<dbReference type="InterPro" id="IPR025110">
    <property type="entry name" value="AMP-bd_C"/>
</dbReference>
<organism evidence="4 5">
    <name type="scientific">Dehalococcoides mccartyi</name>
    <dbReference type="NCBI Taxonomy" id="61435"/>
    <lineage>
        <taxon>Bacteria</taxon>
        <taxon>Bacillati</taxon>
        <taxon>Chloroflexota</taxon>
        <taxon>Dehalococcoidia</taxon>
        <taxon>Dehalococcoidales</taxon>
        <taxon>Dehalococcoidaceae</taxon>
        <taxon>Dehalococcoides</taxon>
    </lineage>
</organism>
<accession>A0A2J1DSL5</accession>
<gene>
    <name evidence="4" type="ORF">CVH13_01619</name>
</gene>
<name>A0A2J1DSL5_9CHLR</name>
<dbReference type="InterPro" id="IPR045851">
    <property type="entry name" value="AMP-bd_C_sf"/>
</dbReference>
<comment type="caution">
    <text evidence="4">The sequence shown here is derived from an EMBL/GenBank/DDBJ whole genome shotgun (WGS) entry which is preliminary data.</text>
</comment>
<comment type="similarity">
    <text evidence="1">Belongs to the ATP-dependent AMP-binding enzyme family.</text>
</comment>
<evidence type="ECO:0000259" key="3">
    <source>
        <dbReference type="Pfam" id="PF13193"/>
    </source>
</evidence>
<dbReference type="Pfam" id="PF13193">
    <property type="entry name" value="AMP-binding_C"/>
    <property type="match status" value="1"/>
</dbReference>
<dbReference type="SUPFAM" id="SSF56801">
    <property type="entry name" value="Acetyl-CoA synthetase-like"/>
    <property type="match status" value="1"/>
</dbReference>